<evidence type="ECO:0000256" key="9">
    <source>
        <dbReference type="ARBA" id="ARBA00023170"/>
    </source>
</evidence>
<evidence type="ECO:0000256" key="11">
    <source>
        <dbReference type="SAM" id="Phobius"/>
    </source>
</evidence>
<keyword evidence="4 11" id="KW-0812">Transmembrane</keyword>
<reference evidence="13" key="2">
    <citation type="submission" date="2020-11" db="EMBL/GenBank/DDBJ databases">
        <authorList>
            <person name="McCartney M.A."/>
            <person name="Auch B."/>
            <person name="Kono T."/>
            <person name="Mallez S."/>
            <person name="Becker A."/>
            <person name="Gohl D.M."/>
            <person name="Silverstein K.A.T."/>
            <person name="Koren S."/>
            <person name="Bechman K.B."/>
            <person name="Herman A."/>
            <person name="Abrahante J.E."/>
            <person name="Garbe J."/>
        </authorList>
    </citation>
    <scope>NUCLEOTIDE SEQUENCE</scope>
    <source>
        <strain evidence="13">Duluth1</strain>
        <tissue evidence="13">Whole animal</tissue>
    </source>
</reference>
<evidence type="ECO:0000256" key="10">
    <source>
        <dbReference type="ARBA" id="ARBA00023180"/>
    </source>
</evidence>
<evidence type="ECO:0000256" key="6">
    <source>
        <dbReference type="ARBA" id="ARBA00022737"/>
    </source>
</evidence>
<evidence type="ECO:0000313" key="13">
    <source>
        <dbReference type="EMBL" id="KAH3795205.1"/>
    </source>
</evidence>
<name>A0A9D4FAH2_DREPO</name>
<evidence type="ECO:0000256" key="7">
    <source>
        <dbReference type="ARBA" id="ARBA00022989"/>
    </source>
</evidence>
<gene>
    <name evidence="13" type="ORF">DPMN_148753</name>
</gene>
<dbReference type="Gene3D" id="3.80.10.10">
    <property type="entry name" value="Ribonuclease Inhibitor"/>
    <property type="match status" value="3"/>
</dbReference>
<dbReference type="EMBL" id="JAIWYP010000007">
    <property type="protein sequence ID" value="KAH3795205.1"/>
    <property type="molecule type" value="Genomic_DNA"/>
</dbReference>
<dbReference type="InterPro" id="IPR032675">
    <property type="entry name" value="LRR_dom_sf"/>
</dbReference>
<keyword evidence="7 11" id="KW-1133">Transmembrane helix</keyword>
<keyword evidence="5" id="KW-0732">Signal</keyword>
<evidence type="ECO:0000256" key="5">
    <source>
        <dbReference type="ARBA" id="ARBA00022729"/>
    </source>
</evidence>
<sequence length="722" mass="82147">MPTVSFNINCEHVNDTFMCYENIPADMPPNVKRVQLHCIDPMEITNETFQGGGWDNVTYLMLFMNGQSSTTLHGRLFTGMKHLTTLHINIVSLETLDKGVFDGLENLTTLNLDNCVKLNFNDLLDIMSNEDVLPNLHVLSLRKTSYYNYIVTLGKRFWKMFKRPVTFLDISEMKVTGYDLRILDIDESFGRSLEHVNVSGISVSHGLSNYVSHTRVMQNLKTVDLSGIYKHDTGIKSIIFCSPLSRSISNIRDLRSTISRNGWTKLGENIDTLYLDHVCGDDEKLSPFIFQNIKNVSYVYEKGHSYSANLKRVYFRKNNTRVFDAEVRYYNLSSLVFIDLTGNGLEYIHPVIFQNFPFLANLVLSDNNLGRMQLTNETDFVGLFRSLHYLEQIKLDNNRLNAIPPLTFAGNTRLTSLDLESNMITDVSFLLKDMPTLTQLNLRNNRIKIVQSSTIDWLTNFPSVKVTIGGNVLTCQKCSDYSSVQSLLKGHPLIADFDELRCEAGKDVPVKLSSDVLKSLTFDCHRTAIIGATVASTVAVVTTVCIGITVLRYKRKIKRRENRMASAVANLNHGNGFAVYLIYSSVDEVFVRSAVFSPLNEKLKQVTGVERDLVCIGDEQFRVGWNIYREMYRCMERSNVAVVVLSEGFTNSVFCDQEIDIAMQLKKPVILLLKGDIDINQHSELIQLLFRTNVRILFGYEDNELILKTTWDKVCESFLQMS</sequence>
<dbReference type="InterPro" id="IPR035897">
    <property type="entry name" value="Toll_tir_struct_dom_sf"/>
</dbReference>
<evidence type="ECO:0000256" key="3">
    <source>
        <dbReference type="ARBA" id="ARBA00022614"/>
    </source>
</evidence>
<dbReference type="Proteomes" id="UP000828390">
    <property type="component" value="Unassembled WGS sequence"/>
</dbReference>
<comment type="caution">
    <text evidence="13">The sequence shown here is derived from an EMBL/GenBank/DDBJ whole genome shotgun (WGS) entry which is preliminary data.</text>
</comment>
<keyword evidence="6" id="KW-0677">Repeat</keyword>
<evidence type="ECO:0000256" key="8">
    <source>
        <dbReference type="ARBA" id="ARBA00023136"/>
    </source>
</evidence>
<proteinExistence type="inferred from homology"/>
<comment type="subcellular location">
    <subcellularLocation>
        <location evidence="1">Membrane</location>
        <topology evidence="1">Single-pass membrane protein</topology>
    </subcellularLocation>
</comment>
<keyword evidence="8 11" id="KW-0472">Membrane</keyword>
<dbReference type="SUPFAM" id="SSF52058">
    <property type="entry name" value="L domain-like"/>
    <property type="match status" value="1"/>
</dbReference>
<feature type="domain" description="TIR" evidence="12">
    <location>
        <begin position="575"/>
        <end position="718"/>
    </location>
</feature>
<evidence type="ECO:0000256" key="4">
    <source>
        <dbReference type="ARBA" id="ARBA00022692"/>
    </source>
</evidence>
<dbReference type="SMART" id="SM00255">
    <property type="entry name" value="TIR"/>
    <property type="match status" value="1"/>
</dbReference>
<keyword evidence="9" id="KW-0675">Receptor</keyword>
<dbReference type="AlphaFoldDB" id="A0A9D4FAH2"/>
<evidence type="ECO:0000256" key="1">
    <source>
        <dbReference type="ARBA" id="ARBA00004167"/>
    </source>
</evidence>
<organism evidence="13 14">
    <name type="scientific">Dreissena polymorpha</name>
    <name type="common">Zebra mussel</name>
    <name type="synonym">Mytilus polymorpha</name>
    <dbReference type="NCBI Taxonomy" id="45954"/>
    <lineage>
        <taxon>Eukaryota</taxon>
        <taxon>Metazoa</taxon>
        <taxon>Spiralia</taxon>
        <taxon>Lophotrochozoa</taxon>
        <taxon>Mollusca</taxon>
        <taxon>Bivalvia</taxon>
        <taxon>Autobranchia</taxon>
        <taxon>Heteroconchia</taxon>
        <taxon>Euheterodonta</taxon>
        <taxon>Imparidentia</taxon>
        <taxon>Neoheterodontei</taxon>
        <taxon>Myida</taxon>
        <taxon>Dreissenoidea</taxon>
        <taxon>Dreissenidae</taxon>
        <taxon>Dreissena</taxon>
    </lineage>
</organism>
<keyword evidence="10" id="KW-0325">Glycoprotein</keyword>
<dbReference type="SMART" id="SM00369">
    <property type="entry name" value="LRR_TYP"/>
    <property type="match status" value="4"/>
</dbReference>
<dbReference type="Pfam" id="PF01582">
    <property type="entry name" value="TIR"/>
    <property type="match status" value="1"/>
</dbReference>
<keyword evidence="3" id="KW-0433">Leucine-rich repeat</keyword>
<evidence type="ECO:0000256" key="2">
    <source>
        <dbReference type="ARBA" id="ARBA00009634"/>
    </source>
</evidence>
<dbReference type="InterPro" id="IPR003591">
    <property type="entry name" value="Leu-rich_rpt_typical-subtyp"/>
</dbReference>
<evidence type="ECO:0000259" key="12">
    <source>
        <dbReference type="PROSITE" id="PS50104"/>
    </source>
</evidence>
<accession>A0A9D4FAH2</accession>
<dbReference type="PROSITE" id="PS51450">
    <property type="entry name" value="LRR"/>
    <property type="match status" value="1"/>
</dbReference>
<dbReference type="GO" id="GO:0038023">
    <property type="term" value="F:signaling receptor activity"/>
    <property type="evidence" value="ECO:0007669"/>
    <property type="project" value="TreeGrafter"/>
</dbReference>
<dbReference type="Gene3D" id="3.40.50.10140">
    <property type="entry name" value="Toll/interleukin-1 receptor homology (TIR) domain"/>
    <property type="match status" value="1"/>
</dbReference>
<dbReference type="PANTHER" id="PTHR24365">
    <property type="entry name" value="TOLL-LIKE RECEPTOR"/>
    <property type="match status" value="1"/>
</dbReference>
<dbReference type="SUPFAM" id="SSF52200">
    <property type="entry name" value="Toll/Interleukin receptor TIR domain"/>
    <property type="match status" value="1"/>
</dbReference>
<dbReference type="InterPro" id="IPR001611">
    <property type="entry name" value="Leu-rich_rpt"/>
</dbReference>
<comment type="similarity">
    <text evidence="2">Belongs to the Toll-like receptor family.</text>
</comment>
<reference evidence="13" key="1">
    <citation type="journal article" date="2019" name="bioRxiv">
        <title>The Genome of the Zebra Mussel, Dreissena polymorpha: A Resource for Invasive Species Research.</title>
        <authorList>
            <person name="McCartney M.A."/>
            <person name="Auch B."/>
            <person name="Kono T."/>
            <person name="Mallez S."/>
            <person name="Zhang Y."/>
            <person name="Obille A."/>
            <person name="Becker A."/>
            <person name="Abrahante J.E."/>
            <person name="Garbe J."/>
            <person name="Badalamenti J.P."/>
            <person name="Herman A."/>
            <person name="Mangelson H."/>
            <person name="Liachko I."/>
            <person name="Sullivan S."/>
            <person name="Sone E.D."/>
            <person name="Koren S."/>
            <person name="Silverstein K.A.T."/>
            <person name="Beckman K.B."/>
            <person name="Gohl D.M."/>
        </authorList>
    </citation>
    <scope>NUCLEOTIDE SEQUENCE</scope>
    <source>
        <strain evidence="13">Duluth1</strain>
        <tissue evidence="13">Whole animal</tissue>
    </source>
</reference>
<dbReference type="InterPro" id="IPR000157">
    <property type="entry name" value="TIR_dom"/>
</dbReference>
<protein>
    <recommendedName>
        <fullName evidence="12">TIR domain-containing protein</fullName>
    </recommendedName>
</protein>
<dbReference type="PANTHER" id="PTHR24365:SF541">
    <property type="entry name" value="PROTEIN TOLL-RELATED"/>
    <property type="match status" value="1"/>
</dbReference>
<dbReference type="Pfam" id="PF13855">
    <property type="entry name" value="LRR_8"/>
    <property type="match status" value="2"/>
</dbReference>
<dbReference type="GO" id="GO:0005886">
    <property type="term" value="C:plasma membrane"/>
    <property type="evidence" value="ECO:0007669"/>
    <property type="project" value="TreeGrafter"/>
</dbReference>
<feature type="transmembrane region" description="Helical" evidence="11">
    <location>
        <begin position="528"/>
        <end position="553"/>
    </location>
</feature>
<keyword evidence="14" id="KW-1185">Reference proteome</keyword>
<dbReference type="GO" id="GO:0007165">
    <property type="term" value="P:signal transduction"/>
    <property type="evidence" value="ECO:0007669"/>
    <property type="project" value="InterPro"/>
</dbReference>
<dbReference type="PROSITE" id="PS50104">
    <property type="entry name" value="TIR"/>
    <property type="match status" value="1"/>
</dbReference>
<evidence type="ECO:0000313" key="14">
    <source>
        <dbReference type="Proteomes" id="UP000828390"/>
    </source>
</evidence>